<feature type="region of interest" description="Disordered" evidence="1">
    <location>
        <begin position="17"/>
        <end position="80"/>
    </location>
</feature>
<feature type="region of interest" description="Disordered" evidence="1">
    <location>
        <begin position="100"/>
        <end position="137"/>
    </location>
</feature>
<organism evidence="2">
    <name type="scientific">Oryza sativa subsp. japonica</name>
    <name type="common">Rice</name>
    <dbReference type="NCBI Taxonomy" id="39947"/>
    <lineage>
        <taxon>Eukaryota</taxon>
        <taxon>Viridiplantae</taxon>
        <taxon>Streptophyta</taxon>
        <taxon>Embryophyta</taxon>
        <taxon>Tracheophyta</taxon>
        <taxon>Spermatophyta</taxon>
        <taxon>Magnoliopsida</taxon>
        <taxon>Liliopsida</taxon>
        <taxon>Poales</taxon>
        <taxon>Poaceae</taxon>
        <taxon>BOP clade</taxon>
        <taxon>Oryzoideae</taxon>
        <taxon>Oryzeae</taxon>
        <taxon>Oryzinae</taxon>
        <taxon>Oryza</taxon>
        <taxon>Oryza sativa</taxon>
    </lineage>
</organism>
<gene>
    <name evidence="2" type="ORF">OsJ_18023</name>
</gene>
<sequence>MVARVGDGWLELGVTKRAKNAAATSRAAPCRGPPSRIAASHPAQPRSSSPPLPSTAHINTNTMRMQPRSRKTSARFDRSSSMDAITDLVDALGGVGNFSGADAGAVGRNGQEAPGVATRGRRRRGRAALASGDERKKKEACGGAALWTYN</sequence>
<accession>B9FKF9</accession>
<proteinExistence type="predicted"/>
<reference evidence="2" key="1">
    <citation type="journal article" date="2005" name="PLoS Biol.">
        <title>The genomes of Oryza sativa: a history of duplications.</title>
        <authorList>
            <person name="Yu J."/>
            <person name="Wang J."/>
            <person name="Lin W."/>
            <person name="Li S."/>
            <person name="Li H."/>
            <person name="Zhou J."/>
            <person name="Ni P."/>
            <person name="Dong W."/>
            <person name="Hu S."/>
            <person name="Zeng C."/>
            <person name="Zhang J."/>
            <person name="Zhang Y."/>
            <person name="Li R."/>
            <person name="Xu Z."/>
            <person name="Li S."/>
            <person name="Li X."/>
            <person name="Zheng H."/>
            <person name="Cong L."/>
            <person name="Lin L."/>
            <person name="Yin J."/>
            <person name="Geng J."/>
            <person name="Li G."/>
            <person name="Shi J."/>
            <person name="Liu J."/>
            <person name="Lv H."/>
            <person name="Li J."/>
            <person name="Wang J."/>
            <person name="Deng Y."/>
            <person name="Ran L."/>
            <person name="Shi X."/>
            <person name="Wang X."/>
            <person name="Wu Q."/>
            <person name="Li C."/>
            <person name="Ren X."/>
            <person name="Wang J."/>
            <person name="Wang X."/>
            <person name="Li D."/>
            <person name="Liu D."/>
            <person name="Zhang X."/>
            <person name="Ji Z."/>
            <person name="Zhao W."/>
            <person name="Sun Y."/>
            <person name="Zhang Z."/>
            <person name="Bao J."/>
            <person name="Han Y."/>
            <person name="Dong L."/>
            <person name="Ji J."/>
            <person name="Chen P."/>
            <person name="Wu S."/>
            <person name="Liu J."/>
            <person name="Xiao Y."/>
            <person name="Bu D."/>
            <person name="Tan J."/>
            <person name="Yang L."/>
            <person name="Ye C."/>
            <person name="Zhang J."/>
            <person name="Xu J."/>
            <person name="Zhou Y."/>
            <person name="Yu Y."/>
            <person name="Zhang B."/>
            <person name="Zhuang S."/>
            <person name="Wei H."/>
            <person name="Liu B."/>
            <person name="Lei M."/>
            <person name="Yu H."/>
            <person name="Li Y."/>
            <person name="Xu H."/>
            <person name="Wei S."/>
            <person name="He X."/>
            <person name="Fang L."/>
            <person name="Zhang Z."/>
            <person name="Zhang Y."/>
            <person name="Huang X."/>
            <person name="Su Z."/>
            <person name="Tong W."/>
            <person name="Li J."/>
            <person name="Tong Z."/>
            <person name="Li S."/>
            <person name="Ye J."/>
            <person name="Wang L."/>
            <person name="Fang L."/>
            <person name="Lei T."/>
            <person name="Chen C."/>
            <person name="Chen H."/>
            <person name="Xu Z."/>
            <person name="Li H."/>
            <person name="Huang H."/>
            <person name="Zhang F."/>
            <person name="Xu H."/>
            <person name="Li N."/>
            <person name="Zhao C."/>
            <person name="Li S."/>
            <person name="Dong L."/>
            <person name="Huang Y."/>
            <person name="Li L."/>
            <person name="Xi Y."/>
            <person name="Qi Q."/>
            <person name="Li W."/>
            <person name="Zhang B."/>
            <person name="Hu W."/>
            <person name="Zhang Y."/>
            <person name="Tian X."/>
            <person name="Jiao Y."/>
            <person name="Liang X."/>
            <person name="Jin J."/>
            <person name="Gao L."/>
            <person name="Zheng W."/>
            <person name="Hao B."/>
            <person name="Liu S."/>
            <person name="Wang W."/>
            <person name="Yuan L."/>
            <person name="Cao M."/>
            <person name="McDermott J."/>
            <person name="Samudrala R."/>
            <person name="Wang J."/>
            <person name="Wong G.K."/>
            <person name="Yang H."/>
        </authorList>
    </citation>
    <scope>NUCLEOTIDE SEQUENCE [LARGE SCALE GENOMIC DNA]</scope>
</reference>
<dbReference type="AlphaFoldDB" id="B9FKF9"/>
<evidence type="ECO:0000313" key="2">
    <source>
        <dbReference type="EMBL" id="EEE63213.1"/>
    </source>
</evidence>
<name>B9FKF9_ORYSJ</name>
<protein>
    <submittedName>
        <fullName evidence="2">Uncharacterized protein</fullName>
    </submittedName>
</protein>
<reference evidence="2" key="2">
    <citation type="submission" date="2008-12" db="EMBL/GenBank/DDBJ databases">
        <title>Improved gene annotation of the rice (Oryza sativa) genomes.</title>
        <authorList>
            <person name="Wang J."/>
            <person name="Li R."/>
            <person name="Fan W."/>
            <person name="Huang Q."/>
            <person name="Zhang J."/>
            <person name="Zhou Y."/>
            <person name="Hu Y."/>
            <person name="Zi S."/>
            <person name="Li J."/>
            <person name="Ni P."/>
            <person name="Zheng H."/>
            <person name="Zhang Y."/>
            <person name="Zhao M."/>
            <person name="Hao Q."/>
            <person name="McDermott J."/>
            <person name="Samudrala R."/>
            <person name="Kristiansen K."/>
            <person name="Wong G.K.-S."/>
        </authorList>
    </citation>
    <scope>NUCLEOTIDE SEQUENCE</scope>
</reference>
<evidence type="ECO:0000256" key="1">
    <source>
        <dbReference type="SAM" id="MobiDB-lite"/>
    </source>
</evidence>
<dbReference type="EMBL" id="CM000142">
    <property type="protein sequence ID" value="EEE63213.1"/>
    <property type="molecule type" value="Genomic_DNA"/>
</dbReference>
<dbReference type="Proteomes" id="UP000007752">
    <property type="component" value="Chromosome 5"/>
</dbReference>